<reference evidence="3 4" key="1">
    <citation type="journal article" date="2021" name="Elife">
        <title>Chloroplast acquisition without the gene transfer in kleptoplastic sea slugs, Plakobranchus ocellatus.</title>
        <authorList>
            <person name="Maeda T."/>
            <person name="Takahashi S."/>
            <person name="Yoshida T."/>
            <person name="Shimamura S."/>
            <person name="Takaki Y."/>
            <person name="Nagai Y."/>
            <person name="Toyoda A."/>
            <person name="Suzuki Y."/>
            <person name="Arimoto A."/>
            <person name="Ishii H."/>
            <person name="Satoh N."/>
            <person name="Nishiyama T."/>
            <person name="Hasebe M."/>
            <person name="Maruyama T."/>
            <person name="Minagawa J."/>
            <person name="Obokata J."/>
            <person name="Shigenobu S."/>
        </authorList>
    </citation>
    <scope>NUCLEOTIDE SEQUENCE [LARGE SCALE GENOMIC DNA]</scope>
</reference>
<name>A0AAV3Y429_9GAST</name>
<dbReference type="InterPro" id="IPR018784">
    <property type="entry name" value="LLPH-like"/>
</dbReference>
<dbReference type="GO" id="GO:0097484">
    <property type="term" value="P:dendrite extension"/>
    <property type="evidence" value="ECO:0007669"/>
    <property type="project" value="TreeGrafter"/>
</dbReference>
<evidence type="ECO:0000313" key="4">
    <source>
        <dbReference type="Proteomes" id="UP000735302"/>
    </source>
</evidence>
<keyword evidence="4" id="KW-1185">Reference proteome</keyword>
<dbReference type="Proteomes" id="UP000735302">
    <property type="component" value="Unassembled WGS sequence"/>
</dbReference>
<comment type="caution">
    <text evidence="3">The sequence shown here is derived from an EMBL/GenBank/DDBJ whole genome shotgun (WGS) entry which is preliminary data.</text>
</comment>
<gene>
    <name evidence="3" type="ORF">PoB_000393000</name>
</gene>
<evidence type="ECO:0000256" key="2">
    <source>
        <dbReference type="SAM" id="MobiDB-lite"/>
    </source>
</evidence>
<dbReference type="GO" id="GO:0003723">
    <property type="term" value="F:RNA binding"/>
    <property type="evidence" value="ECO:0007669"/>
    <property type="project" value="TreeGrafter"/>
</dbReference>
<feature type="compositionally biased region" description="Basic residues" evidence="2">
    <location>
        <begin position="95"/>
        <end position="116"/>
    </location>
</feature>
<dbReference type="AlphaFoldDB" id="A0AAV3Y429"/>
<evidence type="ECO:0000256" key="1">
    <source>
        <dbReference type="ARBA" id="ARBA00034118"/>
    </source>
</evidence>
<dbReference type="PANTHER" id="PTHR34253:SF1">
    <property type="entry name" value="PROTEIN LLP HOMOLOG"/>
    <property type="match status" value="1"/>
</dbReference>
<dbReference type="GO" id="GO:0001099">
    <property type="term" value="F:basal RNA polymerase II transcription machinery binding"/>
    <property type="evidence" value="ECO:0007669"/>
    <property type="project" value="TreeGrafter"/>
</dbReference>
<accession>A0AAV3Y429</accession>
<protein>
    <submittedName>
        <fullName evidence="3">Protein llp</fullName>
    </submittedName>
</protein>
<organism evidence="3 4">
    <name type="scientific">Plakobranchus ocellatus</name>
    <dbReference type="NCBI Taxonomy" id="259542"/>
    <lineage>
        <taxon>Eukaryota</taxon>
        <taxon>Metazoa</taxon>
        <taxon>Spiralia</taxon>
        <taxon>Lophotrochozoa</taxon>
        <taxon>Mollusca</taxon>
        <taxon>Gastropoda</taxon>
        <taxon>Heterobranchia</taxon>
        <taxon>Euthyneura</taxon>
        <taxon>Panpulmonata</taxon>
        <taxon>Sacoglossa</taxon>
        <taxon>Placobranchoidea</taxon>
        <taxon>Plakobranchidae</taxon>
        <taxon>Plakobranchus</taxon>
    </lineage>
</organism>
<feature type="region of interest" description="Disordered" evidence="2">
    <location>
        <begin position="71"/>
        <end position="116"/>
    </location>
</feature>
<sequence length="116" mass="13717">MAKSLRSKHRRKMRNIKRQHFAKRELDTLKKIAAKDAEDLKEIQDVVTMRSADEVKAEAKKKAEAMEVDKQGKVYNKKTKQDEHGHYPQWMNQRAVKKHKKKLAKAKKKPGKKIKW</sequence>
<comment type="similarity">
    <text evidence="1">Belongs to the learning-associated protein family.</text>
</comment>
<dbReference type="GO" id="GO:0005730">
    <property type="term" value="C:nucleolus"/>
    <property type="evidence" value="ECO:0007669"/>
    <property type="project" value="TreeGrafter"/>
</dbReference>
<dbReference type="Pfam" id="PF10169">
    <property type="entry name" value="LLPH"/>
    <property type="match status" value="1"/>
</dbReference>
<proteinExistence type="inferred from homology"/>
<dbReference type="PANTHER" id="PTHR34253">
    <property type="entry name" value="PROTEIN LLP HOMOLOG"/>
    <property type="match status" value="1"/>
</dbReference>
<dbReference type="EMBL" id="BLXT01000474">
    <property type="protein sequence ID" value="GFN77424.1"/>
    <property type="molecule type" value="Genomic_DNA"/>
</dbReference>
<evidence type="ECO:0000313" key="3">
    <source>
        <dbReference type="EMBL" id="GFN77424.1"/>
    </source>
</evidence>